<organism evidence="2 3">
    <name type="scientific">Azotobacter chroococcum</name>
    <dbReference type="NCBI Taxonomy" id="353"/>
    <lineage>
        <taxon>Bacteria</taxon>
        <taxon>Pseudomonadati</taxon>
        <taxon>Pseudomonadota</taxon>
        <taxon>Gammaproteobacteria</taxon>
        <taxon>Pseudomonadales</taxon>
        <taxon>Pseudomonadaceae</taxon>
        <taxon>Azotobacter</taxon>
    </lineage>
</organism>
<protein>
    <submittedName>
        <fullName evidence="2">Uncharacterized protein</fullName>
    </submittedName>
</protein>
<accession>A0AA44C8G2</accession>
<dbReference type="AlphaFoldDB" id="A0AA44C8G2"/>
<sequence length="81" mass="9106">MFKLVQYGCLIKTTGLHWIFCSSGHRFISRGHRHNSDGLQKDGTKPRLAGHSKTKAPNDVSGQDRPFLYLIHFDAVTGESH</sequence>
<dbReference type="RefSeq" id="WP_165892797.1">
    <property type="nucleotide sequence ID" value="NZ_JAAPAP010000008.1"/>
</dbReference>
<feature type="region of interest" description="Disordered" evidence="1">
    <location>
        <begin position="32"/>
        <end position="61"/>
    </location>
</feature>
<reference evidence="2" key="1">
    <citation type="submission" date="2020-03" db="EMBL/GenBank/DDBJ databases">
        <title>Genome assembly of Azotobacter chroococcum W5.</title>
        <authorList>
            <person name="Kannepalli A."/>
        </authorList>
    </citation>
    <scope>NUCLEOTIDE SEQUENCE</scope>
    <source>
        <strain evidence="2">W5</strain>
    </source>
</reference>
<dbReference type="EMBL" id="JAAPAP010000008">
    <property type="protein sequence ID" value="NHN77947.1"/>
    <property type="molecule type" value="Genomic_DNA"/>
</dbReference>
<gene>
    <name evidence="2" type="ORF">HA520_11745</name>
</gene>
<proteinExistence type="predicted"/>
<dbReference type="Proteomes" id="UP000736384">
    <property type="component" value="Unassembled WGS sequence"/>
</dbReference>
<evidence type="ECO:0000256" key="1">
    <source>
        <dbReference type="SAM" id="MobiDB-lite"/>
    </source>
</evidence>
<evidence type="ECO:0000313" key="2">
    <source>
        <dbReference type="EMBL" id="NHN77947.1"/>
    </source>
</evidence>
<name>A0AA44C8G2_9GAMM</name>
<evidence type="ECO:0000313" key="3">
    <source>
        <dbReference type="Proteomes" id="UP000736384"/>
    </source>
</evidence>
<feature type="compositionally biased region" description="Basic and acidic residues" evidence="1">
    <location>
        <begin position="34"/>
        <end position="45"/>
    </location>
</feature>
<comment type="caution">
    <text evidence="2">The sequence shown here is derived from an EMBL/GenBank/DDBJ whole genome shotgun (WGS) entry which is preliminary data.</text>
</comment>